<proteinExistence type="predicted"/>
<accession>A0A5J9V8R0</accession>
<protein>
    <submittedName>
        <fullName evidence="1">Uncharacterized protein</fullName>
    </submittedName>
</protein>
<dbReference type="AlphaFoldDB" id="A0A5J9V8R0"/>
<evidence type="ECO:0000313" key="2">
    <source>
        <dbReference type="Proteomes" id="UP000324897"/>
    </source>
</evidence>
<dbReference type="EMBL" id="RWGY01000011">
    <property type="protein sequence ID" value="TVU31851.1"/>
    <property type="molecule type" value="Genomic_DNA"/>
</dbReference>
<gene>
    <name evidence="1" type="ORF">EJB05_23553</name>
</gene>
<comment type="caution">
    <text evidence="1">The sequence shown here is derived from an EMBL/GenBank/DDBJ whole genome shotgun (WGS) entry which is preliminary data.</text>
</comment>
<dbReference type="Gramene" id="TVU31851">
    <property type="protein sequence ID" value="TVU31851"/>
    <property type="gene ID" value="EJB05_23553"/>
</dbReference>
<reference evidence="1 2" key="1">
    <citation type="journal article" date="2019" name="Sci. Rep.">
        <title>A high-quality genome of Eragrostis curvula grass provides insights into Poaceae evolution and supports new strategies to enhance forage quality.</title>
        <authorList>
            <person name="Carballo J."/>
            <person name="Santos B.A.C.M."/>
            <person name="Zappacosta D."/>
            <person name="Garbus I."/>
            <person name="Selva J.P."/>
            <person name="Gallo C.A."/>
            <person name="Diaz A."/>
            <person name="Albertini E."/>
            <person name="Caccamo M."/>
            <person name="Echenique V."/>
        </authorList>
    </citation>
    <scope>NUCLEOTIDE SEQUENCE [LARGE SCALE GENOMIC DNA]</scope>
    <source>
        <strain evidence="2">cv. Victoria</strain>
        <tissue evidence="1">Leaf</tissue>
    </source>
</reference>
<name>A0A5J9V8R0_9POAL</name>
<sequence length="110" mass="13181">MENYVNLFSIEDLDDWLPRQLGTLNLMESRSRRWIKAKDMLDPSKCWLEARVAEETVEEPRRVKMKSRIEEMIKMDFRGKPPYDTESCKMKKFEEAEEKRSPYDTVTVSI</sequence>
<evidence type="ECO:0000313" key="1">
    <source>
        <dbReference type="EMBL" id="TVU31851.1"/>
    </source>
</evidence>
<organism evidence="1 2">
    <name type="scientific">Eragrostis curvula</name>
    <name type="common">weeping love grass</name>
    <dbReference type="NCBI Taxonomy" id="38414"/>
    <lineage>
        <taxon>Eukaryota</taxon>
        <taxon>Viridiplantae</taxon>
        <taxon>Streptophyta</taxon>
        <taxon>Embryophyta</taxon>
        <taxon>Tracheophyta</taxon>
        <taxon>Spermatophyta</taxon>
        <taxon>Magnoliopsida</taxon>
        <taxon>Liliopsida</taxon>
        <taxon>Poales</taxon>
        <taxon>Poaceae</taxon>
        <taxon>PACMAD clade</taxon>
        <taxon>Chloridoideae</taxon>
        <taxon>Eragrostideae</taxon>
        <taxon>Eragrostidinae</taxon>
        <taxon>Eragrostis</taxon>
    </lineage>
</organism>
<dbReference type="Proteomes" id="UP000324897">
    <property type="component" value="Chromosome 1"/>
</dbReference>
<keyword evidence="2" id="KW-1185">Reference proteome</keyword>
<feature type="non-terminal residue" evidence="1">
    <location>
        <position position="1"/>
    </location>
</feature>